<dbReference type="OrthoDB" id="194443at2759"/>
<dbReference type="AlphaFoldDB" id="A0A443RS22"/>
<keyword evidence="3" id="KW-1185">Reference proteome</keyword>
<feature type="domain" description="BTB" evidence="1">
    <location>
        <begin position="1"/>
        <end position="58"/>
    </location>
</feature>
<proteinExistence type="predicted"/>
<dbReference type="VEuPathDB" id="VectorBase:LDEU013956"/>
<evidence type="ECO:0000313" key="2">
    <source>
        <dbReference type="EMBL" id="RWS18084.1"/>
    </source>
</evidence>
<comment type="caution">
    <text evidence="2">The sequence shown here is derived from an EMBL/GenBank/DDBJ whole genome shotgun (WGS) entry which is preliminary data.</text>
</comment>
<gene>
    <name evidence="2" type="ORF">B4U80_15056</name>
</gene>
<dbReference type="InterPro" id="IPR000210">
    <property type="entry name" value="BTB/POZ_dom"/>
</dbReference>
<reference evidence="2 3" key="1">
    <citation type="journal article" date="2018" name="Gigascience">
        <title>Genomes of trombidid mites reveal novel predicted allergens and laterally-transferred genes associated with secondary metabolism.</title>
        <authorList>
            <person name="Dong X."/>
            <person name="Chaisiri K."/>
            <person name="Xia D."/>
            <person name="Armstrong S.D."/>
            <person name="Fang Y."/>
            <person name="Donnelly M.J."/>
            <person name="Kadowaki T."/>
            <person name="McGarry J.W."/>
            <person name="Darby A.C."/>
            <person name="Makepeace B.L."/>
        </authorList>
    </citation>
    <scope>NUCLEOTIDE SEQUENCE [LARGE SCALE GENOMIC DNA]</scope>
    <source>
        <strain evidence="2">UoL-UT</strain>
    </source>
</reference>
<protein>
    <recommendedName>
        <fullName evidence="1">BTB domain-containing protein</fullName>
    </recommendedName>
</protein>
<evidence type="ECO:0000313" key="3">
    <source>
        <dbReference type="Proteomes" id="UP000288716"/>
    </source>
</evidence>
<dbReference type="SUPFAM" id="SSF54695">
    <property type="entry name" value="POZ domain"/>
    <property type="match status" value="1"/>
</dbReference>
<dbReference type="PANTHER" id="PTHR24413">
    <property type="entry name" value="SPECKLE-TYPE POZ PROTEIN"/>
    <property type="match status" value="1"/>
</dbReference>
<dbReference type="PROSITE" id="PS50097">
    <property type="entry name" value="BTB"/>
    <property type="match status" value="1"/>
</dbReference>
<organism evidence="2 3">
    <name type="scientific">Leptotrombidium deliense</name>
    <dbReference type="NCBI Taxonomy" id="299467"/>
    <lineage>
        <taxon>Eukaryota</taxon>
        <taxon>Metazoa</taxon>
        <taxon>Ecdysozoa</taxon>
        <taxon>Arthropoda</taxon>
        <taxon>Chelicerata</taxon>
        <taxon>Arachnida</taxon>
        <taxon>Acari</taxon>
        <taxon>Acariformes</taxon>
        <taxon>Trombidiformes</taxon>
        <taxon>Prostigmata</taxon>
        <taxon>Anystina</taxon>
        <taxon>Parasitengona</taxon>
        <taxon>Trombiculoidea</taxon>
        <taxon>Trombiculidae</taxon>
        <taxon>Leptotrombidium</taxon>
    </lineage>
</organism>
<dbReference type="Gene3D" id="3.30.710.10">
    <property type="entry name" value="Potassium Channel Kv1.1, Chain A"/>
    <property type="match status" value="1"/>
</dbReference>
<accession>A0A443RS22</accession>
<sequence length="105" mass="12333">MIRNLKIILSRCSSVFTTMFSSDFVESKEHVVTIRDVDAECFYVFLKYIYTDELSGINKVKFCRGANPNEPELEQPFMRRGNKHESGETETVTFFFRVNFHVFLC</sequence>
<dbReference type="InterPro" id="IPR011333">
    <property type="entry name" value="SKP1/BTB/POZ_sf"/>
</dbReference>
<dbReference type="Proteomes" id="UP000288716">
    <property type="component" value="Unassembled WGS sequence"/>
</dbReference>
<dbReference type="Pfam" id="PF00651">
    <property type="entry name" value="BTB"/>
    <property type="match status" value="1"/>
</dbReference>
<dbReference type="CDD" id="cd18186">
    <property type="entry name" value="BTB_POZ_ZBTB_KLHL-like"/>
    <property type="match status" value="1"/>
</dbReference>
<name>A0A443RS22_9ACAR</name>
<evidence type="ECO:0000259" key="1">
    <source>
        <dbReference type="PROSITE" id="PS50097"/>
    </source>
</evidence>
<dbReference type="EMBL" id="NCKV01046403">
    <property type="protein sequence ID" value="RWS18084.1"/>
    <property type="molecule type" value="Genomic_DNA"/>
</dbReference>